<dbReference type="SUPFAM" id="SSF52266">
    <property type="entry name" value="SGNH hydrolase"/>
    <property type="match status" value="1"/>
</dbReference>
<dbReference type="Gene3D" id="3.40.50.1110">
    <property type="entry name" value="SGNH hydrolase"/>
    <property type="match status" value="1"/>
</dbReference>
<evidence type="ECO:0000256" key="1">
    <source>
        <dbReference type="SAM" id="MobiDB-lite"/>
    </source>
</evidence>
<reference evidence="3" key="1">
    <citation type="submission" date="2021-04" db="EMBL/GenBank/DDBJ databases">
        <title>Phycicoccus avicenniae sp. nov., a novel endophytic actinomycetes isolated from branch of Avicennia mariana.</title>
        <authorList>
            <person name="Tuo L."/>
        </authorList>
    </citation>
    <scope>NUCLEOTIDE SEQUENCE</scope>
    <source>
        <strain evidence="3">BSK3Z-2</strain>
    </source>
</reference>
<feature type="compositionally biased region" description="Basic and acidic residues" evidence="1">
    <location>
        <begin position="322"/>
        <end position="333"/>
    </location>
</feature>
<feature type="domain" description="SGNH hydrolase-type esterase" evidence="2">
    <location>
        <begin position="75"/>
        <end position="249"/>
    </location>
</feature>
<proteinExistence type="predicted"/>
<dbReference type="InterPro" id="IPR036514">
    <property type="entry name" value="SGNH_hydro_sf"/>
</dbReference>
<protein>
    <submittedName>
        <fullName evidence="3">SGNH/GDSL hydrolase family protein</fullName>
    </submittedName>
</protein>
<evidence type="ECO:0000259" key="2">
    <source>
        <dbReference type="Pfam" id="PF13472"/>
    </source>
</evidence>
<feature type="compositionally biased region" description="Basic and acidic residues" evidence="1">
    <location>
        <begin position="7"/>
        <end position="16"/>
    </location>
</feature>
<dbReference type="EMBL" id="JAGSNF010000022">
    <property type="protein sequence ID" value="MBR7744627.1"/>
    <property type="molecule type" value="Genomic_DNA"/>
</dbReference>
<keyword evidence="4" id="KW-1185">Reference proteome</keyword>
<dbReference type="PANTHER" id="PTHR43784:SF2">
    <property type="entry name" value="GDSL-LIKE LIPASE_ACYLHYDROLASE, PUTATIVE (AFU_ORTHOLOGUE AFUA_2G00820)-RELATED"/>
    <property type="match status" value="1"/>
</dbReference>
<organism evidence="3 4">
    <name type="scientific">Phycicoccus avicenniae</name>
    <dbReference type="NCBI Taxonomy" id="2828860"/>
    <lineage>
        <taxon>Bacteria</taxon>
        <taxon>Bacillati</taxon>
        <taxon>Actinomycetota</taxon>
        <taxon>Actinomycetes</taxon>
        <taxon>Micrococcales</taxon>
        <taxon>Intrasporangiaceae</taxon>
        <taxon>Phycicoccus</taxon>
    </lineage>
</organism>
<name>A0A941DE36_9MICO</name>
<gene>
    <name evidence="3" type="ORF">KC207_15125</name>
</gene>
<feature type="region of interest" description="Disordered" evidence="1">
    <location>
        <begin position="302"/>
        <end position="350"/>
    </location>
</feature>
<evidence type="ECO:0000313" key="3">
    <source>
        <dbReference type="EMBL" id="MBR7744627.1"/>
    </source>
</evidence>
<keyword evidence="3" id="KW-0378">Hydrolase</keyword>
<dbReference type="InterPro" id="IPR053140">
    <property type="entry name" value="GDSL_Rv0518-like"/>
</dbReference>
<dbReference type="Pfam" id="PF13472">
    <property type="entry name" value="Lipase_GDSL_2"/>
    <property type="match status" value="1"/>
</dbReference>
<dbReference type="CDD" id="cd01832">
    <property type="entry name" value="SGNH_hydrolase_like_1"/>
    <property type="match status" value="1"/>
</dbReference>
<sequence length="350" mass="38296">MGVADPLGERVAECHERRHVGHARAGLPASGDARSSGRRPPGELLPAPDRDPRGAAPRRSTPCCDEGVDPGRLVAVGDSFTEGVGDPHLRYPNGYRGWADRLARQLGRADPRWEYANLALRSKRIDAVLAEQLPAALALRPTVATFFAGGNDLLAVRADVDGVLDHYERAVAALAGTGAAVVVFTAFDPRMTALLEPLTRRARAMNAGIRDIADEHDALVVDHARLREFDDPRLWAPDRLHMSRWGHKRMAAAVLREIGVPHTLHLRRLTDPPPPTRWTRAVADEARFVRDEVVPLVRRRVTGRSSADTADPKWPDPVRPADGLKRLARERSAPLRGAPATVQPSTKVGR</sequence>
<dbReference type="PANTHER" id="PTHR43784">
    <property type="entry name" value="GDSL-LIKE LIPASE/ACYLHYDROLASE, PUTATIVE (AFU_ORTHOLOGUE AFUA_2G00820)-RELATED"/>
    <property type="match status" value="1"/>
</dbReference>
<dbReference type="InterPro" id="IPR013830">
    <property type="entry name" value="SGNH_hydro"/>
</dbReference>
<comment type="caution">
    <text evidence="3">The sequence shown here is derived from an EMBL/GenBank/DDBJ whole genome shotgun (WGS) entry which is preliminary data.</text>
</comment>
<accession>A0A941DE36</accession>
<feature type="region of interest" description="Disordered" evidence="1">
    <location>
        <begin position="1"/>
        <end position="68"/>
    </location>
</feature>
<evidence type="ECO:0000313" key="4">
    <source>
        <dbReference type="Proteomes" id="UP000677016"/>
    </source>
</evidence>
<dbReference type="Proteomes" id="UP000677016">
    <property type="component" value="Unassembled WGS sequence"/>
</dbReference>
<dbReference type="GO" id="GO:0016787">
    <property type="term" value="F:hydrolase activity"/>
    <property type="evidence" value="ECO:0007669"/>
    <property type="project" value="UniProtKB-KW"/>
</dbReference>
<dbReference type="AlphaFoldDB" id="A0A941DE36"/>